<organism evidence="2 3">
    <name type="scientific">Candidatus Pelagibacter giovannonii</name>
    <dbReference type="NCBI Taxonomy" id="2563896"/>
    <lineage>
        <taxon>Bacteria</taxon>
        <taxon>Pseudomonadati</taxon>
        <taxon>Pseudomonadota</taxon>
        <taxon>Alphaproteobacteria</taxon>
        <taxon>Candidatus Pelagibacterales</taxon>
        <taxon>Candidatus Pelagibacteraceae</taxon>
        <taxon>Candidatus Pelagibacter</taxon>
    </lineage>
</organism>
<dbReference type="PANTHER" id="PTHR39434:SF1">
    <property type="entry name" value="VOC DOMAIN-CONTAINING PROTEIN"/>
    <property type="match status" value="1"/>
</dbReference>
<keyword evidence="3" id="KW-1185">Reference proteome</keyword>
<protein>
    <submittedName>
        <fullName evidence="2">Glyoxalase</fullName>
    </submittedName>
</protein>
<dbReference type="Pfam" id="PF00903">
    <property type="entry name" value="Glyoxalase"/>
    <property type="match status" value="1"/>
</dbReference>
<sequence>MYKNTNCFHLAVPCGDLETAKKFYNEALGCRLDNSAQEWADVDFWGNELTLHASEHKMDNERHDVDMGNVSVPHFGVHLSRKDFDALKQRLKDNGTKYYDEPYLRFKGTKYEQETFFVKDPNENVLEIKTLTANPG</sequence>
<evidence type="ECO:0000313" key="2">
    <source>
        <dbReference type="EMBL" id="QIZ20567.1"/>
    </source>
</evidence>
<dbReference type="InterPro" id="IPR029068">
    <property type="entry name" value="Glyas_Bleomycin-R_OHBP_Dase"/>
</dbReference>
<dbReference type="PROSITE" id="PS51819">
    <property type="entry name" value="VOC"/>
    <property type="match status" value="1"/>
</dbReference>
<dbReference type="InterPro" id="IPR004360">
    <property type="entry name" value="Glyas_Fos-R_dOase_dom"/>
</dbReference>
<reference evidence="2 3" key="1">
    <citation type="journal article" date="2020" name="Nat. Microbiol.">
        <title>Lysogenic host-virus interactions in SAR11 marine bacteria.</title>
        <authorList>
            <person name="Morris R.M."/>
            <person name="Cain K.R."/>
            <person name="Hvorecny K.L."/>
            <person name="Kollman J.M."/>
        </authorList>
    </citation>
    <scope>NUCLEOTIDE SEQUENCE [LARGE SCALE GENOMIC DNA]</scope>
    <source>
        <strain evidence="2 3">NP1</strain>
    </source>
</reference>
<name>A0A6H1Q0X9_9PROT</name>
<dbReference type="PANTHER" id="PTHR39434">
    <property type="match status" value="1"/>
</dbReference>
<dbReference type="Gene3D" id="3.10.180.10">
    <property type="entry name" value="2,3-Dihydroxybiphenyl 1,2-Dioxygenase, domain 1"/>
    <property type="match status" value="1"/>
</dbReference>
<dbReference type="RefSeq" id="WP_168606455.1">
    <property type="nucleotide sequence ID" value="NZ_CP038852.1"/>
</dbReference>
<dbReference type="KEGG" id="peg:E5R92_02045"/>
<dbReference type="AlphaFoldDB" id="A0A6H1Q0X9"/>
<gene>
    <name evidence="2" type="ORF">E5R92_02045</name>
</gene>
<dbReference type="Proteomes" id="UP000501094">
    <property type="component" value="Chromosome"/>
</dbReference>
<evidence type="ECO:0000259" key="1">
    <source>
        <dbReference type="PROSITE" id="PS51819"/>
    </source>
</evidence>
<feature type="domain" description="VOC" evidence="1">
    <location>
        <begin position="6"/>
        <end position="131"/>
    </location>
</feature>
<proteinExistence type="predicted"/>
<accession>A0A6H1Q0X9</accession>
<dbReference type="SUPFAM" id="SSF54593">
    <property type="entry name" value="Glyoxalase/Bleomycin resistance protein/Dihydroxybiphenyl dioxygenase"/>
    <property type="match status" value="1"/>
</dbReference>
<evidence type="ECO:0000313" key="3">
    <source>
        <dbReference type="Proteomes" id="UP000501094"/>
    </source>
</evidence>
<dbReference type="EMBL" id="CP038852">
    <property type="protein sequence ID" value="QIZ20567.1"/>
    <property type="molecule type" value="Genomic_DNA"/>
</dbReference>
<dbReference type="InterPro" id="IPR037523">
    <property type="entry name" value="VOC_core"/>
</dbReference>